<dbReference type="InterPro" id="IPR013094">
    <property type="entry name" value="AB_hydrolase_3"/>
</dbReference>
<evidence type="ECO:0000313" key="4">
    <source>
        <dbReference type="Proteomes" id="UP001153076"/>
    </source>
</evidence>
<reference evidence="3" key="1">
    <citation type="submission" date="2022-04" db="EMBL/GenBank/DDBJ databases">
        <title>Carnegiea gigantea Genome sequencing and assembly v2.</title>
        <authorList>
            <person name="Copetti D."/>
            <person name="Sanderson M.J."/>
            <person name="Burquez A."/>
            <person name="Wojciechowski M.F."/>
        </authorList>
    </citation>
    <scope>NUCLEOTIDE SEQUENCE</scope>
    <source>
        <strain evidence="3">SGP5-SGP5p</strain>
        <tissue evidence="3">Aerial part</tissue>
    </source>
</reference>
<evidence type="ECO:0000259" key="2">
    <source>
        <dbReference type="Pfam" id="PF07859"/>
    </source>
</evidence>
<dbReference type="EMBL" id="JAKOGI010000200">
    <property type="protein sequence ID" value="KAJ8440062.1"/>
    <property type="molecule type" value="Genomic_DNA"/>
</dbReference>
<dbReference type="Gene3D" id="3.40.50.1820">
    <property type="entry name" value="alpha/beta hydrolase"/>
    <property type="match status" value="1"/>
</dbReference>
<dbReference type="SUPFAM" id="SSF53474">
    <property type="entry name" value="alpha/beta-Hydrolases"/>
    <property type="match status" value="1"/>
</dbReference>
<sequence>MAADRVDDLKPLILKGIVMIQPYFGGSELSGSELRLINDLVLPLDANELMWSLTLPVGATRNHEYCNPTLGGGSGLLDRVWDLEWRVGMVTSDGDPLFDRAVELVKLMEKRGIGLKSLLSEVSLSSTVHANVSDIEGPRFNRGDLKTLAKFKNLG</sequence>
<organism evidence="3 4">
    <name type="scientific">Carnegiea gigantea</name>
    <dbReference type="NCBI Taxonomy" id="171969"/>
    <lineage>
        <taxon>Eukaryota</taxon>
        <taxon>Viridiplantae</taxon>
        <taxon>Streptophyta</taxon>
        <taxon>Embryophyta</taxon>
        <taxon>Tracheophyta</taxon>
        <taxon>Spermatophyta</taxon>
        <taxon>Magnoliopsida</taxon>
        <taxon>eudicotyledons</taxon>
        <taxon>Gunneridae</taxon>
        <taxon>Pentapetalae</taxon>
        <taxon>Caryophyllales</taxon>
        <taxon>Cactineae</taxon>
        <taxon>Cactaceae</taxon>
        <taxon>Cactoideae</taxon>
        <taxon>Echinocereeae</taxon>
        <taxon>Carnegiea</taxon>
    </lineage>
</organism>
<evidence type="ECO:0000313" key="3">
    <source>
        <dbReference type="EMBL" id="KAJ8440062.1"/>
    </source>
</evidence>
<comment type="caution">
    <text evidence="3">The sequence shown here is derived from an EMBL/GenBank/DDBJ whole genome shotgun (WGS) entry which is preliminary data.</text>
</comment>
<keyword evidence="4" id="KW-1185">Reference proteome</keyword>
<dbReference type="InterPro" id="IPR029058">
    <property type="entry name" value="AB_hydrolase_fold"/>
</dbReference>
<dbReference type="GO" id="GO:0016787">
    <property type="term" value="F:hydrolase activity"/>
    <property type="evidence" value="ECO:0007669"/>
    <property type="project" value="InterPro"/>
</dbReference>
<evidence type="ECO:0000256" key="1">
    <source>
        <dbReference type="ARBA" id="ARBA00010515"/>
    </source>
</evidence>
<dbReference type="AlphaFoldDB" id="A0A9Q1KB88"/>
<dbReference type="Pfam" id="PF07859">
    <property type="entry name" value="Abhydrolase_3"/>
    <property type="match status" value="1"/>
</dbReference>
<accession>A0A9Q1KB88</accession>
<name>A0A9Q1KB88_9CARY</name>
<gene>
    <name evidence="3" type="ORF">Cgig2_025541</name>
</gene>
<dbReference type="OrthoDB" id="408631at2759"/>
<proteinExistence type="inferred from homology"/>
<feature type="domain" description="Alpha/beta hydrolase fold-3" evidence="2">
    <location>
        <begin position="12"/>
        <end position="112"/>
    </location>
</feature>
<protein>
    <recommendedName>
        <fullName evidence="2">Alpha/beta hydrolase fold-3 domain-containing protein</fullName>
    </recommendedName>
</protein>
<comment type="similarity">
    <text evidence="1">Belongs to the 'GDXG' lipolytic enzyme family.</text>
</comment>
<dbReference type="Proteomes" id="UP001153076">
    <property type="component" value="Unassembled WGS sequence"/>
</dbReference>